<dbReference type="PROSITE" id="PS50206">
    <property type="entry name" value="RHODANESE_3"/>
    <property type="match status" value="1"/>
</dbReference>
<dbReference type="SMART" id="SM00194">
    <property type="entry name" value="PTPc"/>
    <property type="match status" value="1"/>
</dbReference>
<feature type="compositionally biased region" description="Basic and acidic residues" evidence="3">
    <location>
        <begin position="580"/>
        <end position="591"/>
    </location>
</feature>
<dbReference type="PANTHER" id="PTHR19134:SF561">
    <property type="entry name" value="PROTEIN TYROSINE PHOSPHATASE 36E, ISOFORM A"/>
    <property type="match status" value="1"/>
</dbReference>
<dbReference type="AlphaFoldDB" id="A0A2U9R6E4"/>
<dbReference type="InterPro" id="IPR003595">
    <property type="entry name" value="Tyr_Pase_cat"/>
</dbReference>
<dbReference type="PANTHER" id="PTHR19134">
    <property type="entry name" value="RECEPTOR-TYPE TYROSINE-PROTEIN PHOSPHATASE"/>
    <property type="match status" value="1"/>
</dbReference>
<feature type="region of interest" description="Disordered" evidence="3">
    <location>
        <begin position="580"/>
        <end position="631"/>
    </location>
</feature>
<dbReference type="InterPro" id="IPR036873">
    <property type="entry name" value="Rhodanese-like_dom_sf"/>
</dbReference>
<dbReference type="PRINTS" id="PR00700">
    <property type="entry name" value="PRTYPHPHTASE"/>
</dbReference>
<evidence type="ECO:0000256" key="1">
    <source>
        <dbReference type="ARBA" id="ARBA00009649"/>
    </source>
</evidence>
<dbReference type="InterPro" id="IPR000387">
    <property type="entry name" value="Tyr_Pase_dom"/>
</dbReference>
<dbReference type="Proteomes" id="UP000249293">
    <property type="component" value="Chromosome 3"/>
</dbReference>
<dbReference type="PROSITE" id="PS50056">
    <property type="entry name" value="TYR_PHOSPHATASE_2"/>
    <property type="match status" value="1"/>
</dbReference>
<dbReference type="SUPFAM" id="SSF52821">
    <property type="entry name" value="Rhodanese/Cell cycle control phosphatase"/>
    <property type="match status" value="1"/>
</dbReference>
<dbReference type="InterPro" id="IPR016130">
    <property type="entry name" value="Tyr_Pase_AS"/>
</dbReference>
<organism evidence="7 8">
    <name type="scientific">Pichia kudriavzevii</name>
    <name type="common">Yeast</name>
    <name type="synonym">Issatchenkia orientalis</name>
    <dbReference type="NCBI Taxonomy" id="4909"/>
    <lineage>
        <taxon>Eukaryota</taxon>
        <taxon>Fungi</taxon>
        <taxon>Dikarya</taxon>
        <taxon>Ascomycota</taxon>
        <taxon>Saccharomycotina</taxon>
        <taxon>Pichiomycetes</taxon>
        <taxon>Pichiales</taxon>
        <taxon>Pichiaceae</taxon>
        <taxon>Pichia</taxon>
    </lineage>
</organism>
<feature type="domain" description="Rhodanese" evidence="6">
    <location>
        <begin position="459"/>
        <end position="581"/>
    </location>
</feature>
<keyword evidence="8" id="KW-1185">Reference proteome</keyword>
<dbReference type="EMBL" id="CP028775">
    <property type="protein sequence ID" value="AWU76925.1"/>
    <property type="molecule type" value="Genomic_DNA"/>
</dbReference>
<dbReference type="Gene3D" id="3.40.250.10">
    <property type="entry name" value="Rhodanese-like domain"/>
    <property type="match status" value="1"/>
</dbReference>
<feature type="region of interest" description="Disordered" evidence="3">
    <location>
        <begin position="363"/>
        <end position="426"/>
    </location>
</feature>
<evidence type="ECO:0000313" key="7">
    <source>
        <dbReference type="EMBL" id="AWU76925.1"/>
    </source>
</evidence>
<gene>
    <name evidence="7" type="ORF">C5L36_0C08380</name>
</gene>
<feature type="region of interest" description="Disordered" evidence="3">
    <location>
        <begin position="221"/>
        <end position="262"/>
    </location>
</feature>
<dbReference type="VEuPathDB" id="FungiDB:C5L36_0C08380"/>
<dbReference type="InterPro" id="IPR000242">
    <property type="entry name" value="PTP_cat"/>
</dbReference>
<evidence type="ECO:0000256" key="2">
    <source>
        <dbReference type="ARBA" id="ARBA00013064"/>
    </source>
</evidence>
<name>A0A2U9R6E4_PICKU</name>
<evidence type="ECO:0000259" key="6">
    <source>
        <dbReference type="PROSITE" id="PS50206"/>
    </source>
</evidence>
<comment type="similarity">
    <text evidence="1">Belongs to the protein-tyrosine phosphatase family. Non-receptor class subfamily.</text>
</comment>
<dbReference type="InterPro" id="IPR029021">
    <property type="entry name" value="Prot-tyrosine_phosphatase-like"/>
</dbReference>
<evidence type="ECO:0000259" key="5">
    <source>
        <dbReference type="PROSITE" id="PS50056"/>
    </source>
</evidence>
<feature type="compositionally biased region" description="Basic residues" evidence="3">
    <location>
        <begin position="249"/>
        <end position="258"/>
    </location>
</feature>
<dbReference type="CDD" id="cd18533">
    <property type="entry name" value="PTP_fungal"/>
    <property type="match status" value="1"/>
</dbReference>
<feature type="compositionally biased region" description="Polar residues" evidence="3">
    <location>
        <begin position="366"/>
        <end position="396"/>
    </location>
</feature>
<dbReference type="Pfam" id="PF00102">
    <property type="entry name" value="Y_phosphatase"/>
    <property type="match status" value="1"/>
</dbReference>
<feature type="compositionally biased region" description="Low complexity" evidence="3">
    <location>
        <begin position="398"/>
        <end position="419"/>
    </location>
</feature>
<dbReference type="InterPro" id="IPR050348">
    <property type="entry name" value="Protein-Tyr_Phosphatase"/>
</dbReference>
<dbReference type="PROSITE" id="PS50055">
    <property type="entry name" value="TYR_PHOSPHATASE_PTP"/>
    <property type="match status" value="1"/>
</dbReference>
<dbReference type="RefSeq" id="XP_029322402.1">
    <property type="nucleotide sequence ID" value="XM_029466542.1"/>
</dbReference>
<feature type="domain" description="Tyrosine-protein phosphatase" evidence="4">
    <location>
        <begin position="777"/>
        <end position="1025"/>
    </location>
</feature>
<dbReference type="SMART" id="SM00404">
    <property type="entry name" value="PTPc_motif"/>
    <property type="match status" value="1"/>
</dbReference>
<feature type="region of interest" description="Disordered" evidence="3">
    <location>
        <begin position="290"/>
        <end position="309"/>
    </location>
</feature>
<dbReference type="GeneID" id="40384720"/>
<dbReference type="Pfam" id="PF00581">
    <property type="entry name" value="Rhodanese"/>
    <property type="match status" value="1"/>
</dbReference>
<protein>
    <recommendedName>
        <fullName evidence="2">protein-tyrosine-phosphatase</fullName>
        <ecNumber evidence="2">3.1.3.48</ecNumber>
    </recommendedName>
</protein>
<evidence type="ECO:0000256" key="3">
    <source>
        <dbReference type="SAM" id="MobiDB-lite"/>
    </source>
</evidence>
<feature type="region of interest" description="Disordered" evidence="3">
    <location>
        <begin position="142"/>
        <end position="199"/>
    </location>
</feature>
<dbReference type="SUPFAM" id="SSF52799">
    <property type="entry name" value="(Phosphotyrosine protein) phosphatases II"/>
    <property type="match status" value="1"/>
</dbReference>
<evidence type="ECO:0000259" key="4">
    <source>
        <dbReference type="PROSITE" id="PS50055"/>
    </source>
</evidence>
<dbReference type="Gene3D" id="3.90.190.10">
    <property type="entry name" value="Protein tyrosine phosphatase superfamily"/>
    <property type="match status" value="1"/>
</dbReference>
<dbReference type="GO" id="GO:0004725">
    <property type="term" value="F:protein tyrosine phosphatase activity"/>
    <property type="evidence" value="ECO:0007669"/>
    <property type="project" value="UniProtKB-EC"/>
</dbReference>
<evidence type="ECO:0000313" key="8">
    <source>
        <dbReference type="Proteomes" id="UP000249293"/>
    </source>
</evidence>
<feature type="compositionally biased region" description="Low complexity" evidence="3">
    <location>
        <begin position="622"/>
        <end position="631"/>
    </location>
</feature>
<dbReference type="STRING" id="4909.A0A2U9R6E4"/>
<accession>A0A2U9R6E4</accession>
<dbReference type="KEGG" id="pkz:C5L36_0C08380"/>
<dbReference type="PROSITE" id="PS00383">
    <property type="entry name" value="TYR_PHOSPHATASE_1"/>
    <property type="match status" value="1"/>
</dbReference>
<proteinExistence type="inferred from homology"/>
<sequence>MDPSLNGDPLSSQSQLYFSYRTNNDKRNSTTRPSGHDHHLKIRNTNYSAKIFLNQTVPIPTPVSESANMDEGYFSTSHTKNHRRGTENSPFNSNATLVNELSLPSRVSSVSSETTLNSCHLNDNDTVDSKTLVPMKINEEDALEDPQEHVQENQQDNGQVPGDEAEEEVGEEVGEEKEEVEEGIVGDEHDYQHQYRRGRPSSLNLINSNFNKLSLDSDNDLLSRRESTPQCSSSASSSSSINRGMFNRSKLHGLGHRTTKSDSFSLKLPLKKLEKKSINQLNDLTEEDFNEFPLTNNTNNSNNKNNNNDYGNIDNIDDIRSNCKNSNGNDIRSNINLAITPSGGINNHSKPLASAPLDFNHHFPFTSPNNEQTSIISNDTPTSTPKSAEFNFSLTSKPLLPNSSSNTTTSNLSSDSLPLRTSTRAKRNSLKLPDKVHLLKLEDAQLLILNKLNSVGDDNLSNLLIIDVRPFHDFCQAHMSHSINICLPSTLLKRPTFTLQKCIQTLTSKEKNVFSRYALRNPNDLPDVLFYDNFNASRDSISSQVFFLVSKFLQDSNWNSSFYILEGGFNKFNEKYNYDKENSNNHNDKLNLPDNPNNSSTSMISRESAVDDRLTLPSENDNSSTSFSSSTFSSNSNYLSPHSLISPAIANVSKNSNAATSNKSSPTALSRFILPDSVNKPVFKTRNYDEVLTSNTDLSIHLTSVLTPNEFSKLPVWLTNVFGNDLGSSILTDKFNHLQLEERNRLNQAFNRSIDENNSNPSYNGPLISSGIELGRKNRYKDIFLYEHARVKLNNDSNDILLNYINASYIKYPSSKLNYIATQGPLKETIGDFWKVVYDNDTPIIFSLTPQHENLVEKCAPFWNSGIFYSNGTKMTVGLVEEIQDLNITCGNKASCSARLISIRSDDMPVKHILQVHMMSWPDFGIVISEEDILSLIGLKKYVLHETDLSSKPVVVHCSAGCGRTGAFCVIDTCIDLLSHSGDLSSPSSSKDLVYEITSVFRSQRIFMVQTLRQYILIYDTIIKFFKMRRNPEKFIIGDKLTVDGLIDWEAKDPGILGNFISLKLKEKELNH</sequence>
<dbReference type="OrthoDB" id="6058203at2759"/>
<dbReference type="EC" id="3.1.3.48" evidence="2"/>
<dbReference type="InterPro" id="IPR001763">
    <property type="entry name" value="Rhodanese-like_dom"/>
</dbReference>
<reference evidence="7 8" key="1">
    <citation type="submission" date="2018-06" db="EMBL/GenBank/DDBJ databases">
        <title>Population genomics shows no distinction between pathogenic Candida krusei and environmental Pichia kudriavzevii: One species, four names.</title>
        <authorList>
            <person name="Douglass A.P."/>
            <person name="Offei B."/>
            <person name="Braun-Galleani S."/>
            <person name="Coughlan A.Y."/>
            <person name="Martos A."/>
            <person name="Ortiz-Merino R.A."/>
            <person name="Byrne K.P."/>
            <person name="Wolfe K.H."/>
        </authorList>
    </citation>
    <scope>NUCLEOTIDE SEQUENCE [LARGE SCALE GENOMIC DNA]</scope>
    <source>
        <strain evidence="7 8">CBS573</strain>
    </source>
</reference>
<feature type="domain" description="Tyrosine specific protein phosphatases" evidence="5">
    <location>
        <begin position="934"/>
        <end position="1016"/>
    </location>
</feature>
<feature type="compositionally biased region" description="Acidic residues" evidence="3">
    <location>
        <begin position="163"/>
        <end position="185"/>
    </location>
</feature>
<feature type="compositionally biased region" description="Low complexity" evidence="3">
    <location>
        <begin position="296"/>
        <end position="309"/>
    </location>
</feature>